<evidence type="ECO:0000256" key="3">
    <source>
        <dbReference type="ARBA" id="ARBA00022989"/>
    </source>
</evidence>
<evidence type="ECO:0000259" key="7">
    <source>
        <dbReference type="Pfam" id="PF12051"/>
    </source>
</evidence>
<feature type="transmembrane region" description="Helical" evidence="6">
    <location>
        <begin position="307"/>
        <end position="326"/>
    </location>
</feature>
<feature type="domain" description="DUF3533" evidence="7">
    <location>
        <begin position="121"/>
        <end position="346"/>
    </location>
</feature>
<evidence type="ECO:0000313" key="9">
    <source>
        <dbReference type="Proteomes" id="UP001165080"/>
    </source>
</evidence>
<feature type="transmembrane region" description="Helical" evidence="6">
    <location>
        <begin position="452"/>
        <end position="475"/>
    </location>
</feature>
<dbReference type="PANTHER" id="PTHR43077">
    <property type="entry name" value="TRANSPORT PERMEASE YVFS-RELATED"/>
    <property type="match status" value="1"/>
</dbReference>
<name>A0A9W6BKA2_9CHLO</name>
<evidence type="ECO:0000256" key="2">
    <source>
        <dbReference type="ARBA" id="ARBA00022692"/>
    </source>
</evidence>
<keyword evidence="3 6" id="KW-1133">Transmembrane helix</keyword>
<sequence>MTSLPNRLSSRDTLESMKSPQQEAGRGANMSSAQPASAPSTDAVSQQSAAPGAAQMAVISVAMVDVEDQKKAGSPTPSQPGDGPGDDALPYRCELPDLEEPPYFQPYWSPPFFVTAIGALIVIWAFCWLYVGAFWNPTTRLTNLHMTVLDCDMVPPASSLNATFAPLLPSLVPAPLASGMLAATVWNQSSLVSKTLHWKRASCPRAGKGGRCGSVAEEAACVAALSDDVRQGESWGLLYFSSNFTGSYLSWYPRSGITPLYQQPVAQYVYARGRDYSTYTYLGAIILSNLMPGLSRSVTTALASNPQIMSLLSPVFLATGISVQGVDLAPVRNFGQHFASYIFCVLMWLGSSFVVVSSYQFKLPAESALLDPRTKRQGQSISPAAKPSDGSGGGESAAPASNGITVRWSELAWELLIKALIASLLMFVLMVLLCAVLWALGGGNEQWYYNPGYAIAFGWYMSWSFIYINAVLLHVIGIERFSSMTALLLILQLTSASGILSVELSNRFFYIGKGLPFFYGVRGFRTIFFGTMEDKMWINWLVFTAYNVVFAPLSLALVSHRLWTAPSRARKAGVGEVAMPIVIGFA</sequence>
<feature type="region of interest" description="Disordered" evidence="5">
    <location>
        <begin position="69"/>
        <end position="90"/>
    </location>
</feature>
<dbReference type="AlphaFoldDB" id="A0A9W6BKA2"/>
<feature type="transmembrane region" description="Helical" evidence="6">
    <location>
        <begin position="415"/>
        <end position="440"/>
    </location>
</feature>
<feature type="transmembrane region" description="Helical" evidence="6">
    <location>
        <begin position="338"/>
        <end position="361"/>
    </location>
</feature>
<accession>A0A9W6BKA2</accession>
<evidence type="ECO:0000256" key="5">
    <source>
        <dbReference type="SAM" id="MobiDB-lite"/>
    </source>
</evidence>
<dbReference type="OrthoDB" id="538718at2759"/>
<dbReference type="Proteomes" id="UP001165080">
    <property type="component" value="Unassembled WGS sequence"/>
</dbReference>
<dbReference type="InterPro" id="IPR051328">
    <property type="entry name" value="T7SS_ABC-Transporter"/>
</dbReference>
<dbReference type="PANTHER" id="PTHR43077:SF10">
    <property type="entry name" value="TRANSPORT PERMEASE PROTEIN"/>
    <property type="match status" value="1"/>
</dbReference>
<dbReference type="InterPro" id="IPR022703">
    <property type="entry name" value="DUF3533"/>
</dbReference>
<keyword evidence="9" id="KW-1185">Reference proteome</keyword>
<gene>
    <name evidence="8" type="primary">PLEST006359</name>
    <name evidence="8" type="ORF">PLESTB_000790200</name>
</gene>
<keyword evidence="4 6" id="KW-0472">Membrane</keyword>
<dbReference type="Pfam" id="PF12051">
    <property type="entry name" value="DUF3533"/>
    <property type="match status" value="2"/>
</dbReference>
<feature type="transmembrane region" description="Helical" evidence="6">
    <location>
        <begin position="112"/>
        <end position="131"/>
    </location>
</feature>
<feature type="transmembrane region" description="Helical" evidence="6">
    <location>
        <begin position="481"/>
        <end position="502"/>
    </location>
</feature>
<evidence type="ECO:0000313" key="8">
    <source>
        <dbReference type="EMBL" id="GLC53816.1"/>
    </source>
</evidence>
<evidence type="ECO:0000256" key="4">
    <source>
        <dbReference type="ARBA" id="ARBA00023136"/>
    </source>
</evidence>
<feature type="region of interest" description="Disordered" evidence="5">
    <location>
        <begin position="1"/>
        <end position="49"/>
    </location>
</feature>
<protein>
    <recommendedName>
        <fullName evidence="7">DUF3533 domain-containing protein</fullName>
    </recommendedName>
</protein>
<dbReference type="GO" id="GO:0016020">
    <property type="term" value="C:membrane"/>
    <property type="evidence" value="ECO:0007669"/>
    <property type="project" value="UniProtKB-SubCell"/>
</dbReference>
<keyword evidence="2 6" id="KW-0812">Transmembrane</keyword>
<evidence type="ECO:0000256" key="6">
    <source>
        <dbReference type="SAM" id="Phobius"/>
    </source>
</evidence>
<dbReference type="EMBL" id="BRXU01000008">
    <property type="protein sequence ID" value="GLC53816.1"/>
    <property type="molecule type" value="Genomic_DNA"/>
</dbReference>
<evidence type="ECO:0000256" key="1">
    <source>
        <dbReference type="ARBA" id="ARBA00004141"/>
    </source>
</evidence>
<feature type="compositionally biased region" description="Polar residues" evidence="5">
    <location>
        <begin position="29"/>
        <end position="49"/>
    </location>
</feature>
<comment type="caution">
    <text evidence="8">The sequence shown here is derived from an EMBL/GenBank/DDBJ whole genome shotgun (WGS) entry which is preliminary data.</text>
</comment>
<feature type="domain" description="DUF3533" evidence="7">
    <location>
        <begin position="415"/>
        <end position="549"/>
    </location>
</feature>
<comment type="subcellular location">
    <subcellularLocation>
        <location evidence="1">Membrane</location>
        <topology evidence="1">Multi-pass membrane protein</topology>
    </subcellularLocation>
</comment>
<feature type="transmembrane region" description="Helical" evidence="6">
    <location>
        <begin position="537"/>
        <end position="558"/>
    </location>
</feature>
<proteinExistence type="predicted"/>
<feature type="region of interest" description="Disordered" evidence="5">
    <location>
        <begin position="374"/>
        <end position="398"/>
    </location>
</feature>
<reference evidence="8 9" key="1">
    <citation type="journal article" date="2023" name="Commun. Biol.">
        <title>Reorganization of the ancestral sex-determining regions during the evolution of trioecy in Pleodorina starrii.</title>
        <authorList>
            <person name="Takahashi K."/>
            <person name="Suzuki S."/>
            <person name="Kawai-Toyooka H."/>
            <person name="Yamamoto K."/>
            <person name="Hamaji T."/>
            <person name="Ootsuki R."/>
            <person name="Yamaguchi H."/>
            <person name="Kawachi M."/>
            <person name="Higashiyama T."/>
            <person name="Nozaki H."/>
        </authorList>
    </citation>
    <scope>NUCLEOTIDE SEQUENCE [LARGE SCALE GENOMIC DNA]</scope>
    <source>
        <strain evidence="8 9">NIES-4479</strain>
    </source>
</reference>
<organism evidence="8 9">
    <name type="scientific">Pleodorina starrii</name>
    <dbReference type="NCBI Taxonomy" id="330485"/>
    <lineage>
        <taxon>Eukaryota</taxon>
        <taxon>Viridiplantae</taxon>
        <taxon>Chlorophyta</taxon>
        <taxon>core chlorophytes</taxon>
        <taxon>Chlorophyceae</taxon>
        <taxon>CS clade</taxon>
        <taxon>Chlamydomonadales</taxon>
        <taxon>Volvocaceae</taxon>
        <taxon>Pleodorina</taxon>
    </lineage>
</organism>